<dbReference type="Proteomes" id="UP000671910">
    <property type="component" value="Chromosome"/>
</dbReference>
<dbReference type="PANTHER" id="PTHR34614">
    <property type="match status" value="1"/>
</dbReference>
<dbReference type="GO" id="GO:0003677">
    <property type="term" value="F:DNA binding"/>
    <property type="evidence" value="ECO:0007669"/>
    <property type="project" value="InterPro"/>
</dbReference>
<dbReference type="NCBIfam" id="NF033559">
    <property type="entry name" value="transpos_IS1634"/>
    <property type="match status" value="1"/>
</dbReference>
<dbReference type="RefSeq" id="WP_261428726.1">
    <property type="nucleotide sequence ID" value="NZ_CP072829.1"/>
</dbReference>
<protein>
    <submittedName>
        <fullName evidence="2">IS1634 family transposase</fullName>
    </submittedName>
</protein>
<organism evidence="2 3">
    <name type="scientific">Xiamenia xianingshaonis</name>
    <dbReference type="NCBI Taxonomy" id="2682776"/>
    <lineage>
        <taxon>Bacteria</taxon>
        <taxon>Bacillati</taxon>
        <taxon>Actinomycetota</taxon>
        <taxon>Coriobacteriia</taxon>
        <taxon>Eggerthellales</taxon>
        <taxon>Eggerthellaceae</taxon>
        <taxon>Xiamenia</taxon>
    </lineage>
</organism>
<dbReference type="GO" id="GO:0006313">
    <property type="term" value="P:DNA transposition"/>
    <property type="evidence" value="ECO:0007669"/>
    <property type="project" value="InterPro"/>
</dbReference>
<dbReference type="InterPro" id="IPR002559">
    <property type="entry name" value="Transposase_11"/>
</dbReference>
<dbReference type="Pfam" id="PF01609">
    <property type="entry name" value="DDE_Tnp_1"/>
    <property type="match status" value="1"/>
</dbReference>
<dbReference type="InterPro" id="IPR012337">
    <property type="entry name" value="RNaseH-like_sf"/>
</dbReference>
<dbReference type="PANTHER" id="PTHR34614:SF2">
    <property type="entry name" value="TRANSPOSASE IS4-LIKE DOMAIN-CONTAINING PROTEIN"/>
    <property type="match status" value="1"/>
</dbReference>
<dbReference type="KEGG" id="ebz:J7S26_03325"/>
<evidence type="ECO:0000259" key="1">
    <source>
        <dbReference type="Pfam" id="PF01609"/>
    </source>
</evidence>
<dbReference type="SUPFAM" id="SSF53098">
    <property type="entry name" value="Ribonuclease H-like"/>
    <property type="match status" value="1"/>
</dbReference>
<evidence type="ECO:0000313" key="2">
    <source>
        <dbReference type="EMBL" id="QTU84954.1"/>
    </source>
</evidence>
<feature type="domain" description="Transposase IS4-like" evidence="1">
    <location>
        <begin position="229"/>
        <end position="502"/>
    </location>
</feature>
<accession>A0A9E6SV00</accession>
<name>A0A9E6SV00_9ACTN</name>
<dbReference type="AlphaFoldDB" id="A0A9E6SV00"/>
<gene>
    <name evidence="2" type="ORF">J7S26_03325</name>
</gene>
<sequence>MRLKVARSSKSTRLYAIKSTYDPKTKKTSSKIAAKLGTAEEAMEREGLDYDGAIAWARAEIARMTEKEAFDAAAVTIRLRPAKRMEKGARRRANAGYLFPAKVLSELGLRDMCGRIAEGQGFDFDLGEIAEHLATGSMLAPSSKLATFKWCQKLIEPPAFAEHQVYRALSVLAKHSDAIQAGLYKSSSKLRRRRTGVLYYDCANYFFEIGCADEDGDRRYGVSKEHRPSPIVQMGLFVDADGVPLAFRIAPGNASEQTTLKPLERTIMEEFGESRFVACTDAGLSSKDNRLFSTEGGRAFVTAQSIKKMKTELREWALDPAGWRLSGSDAVYDLREAGEVETWERVLHKEKRAKDDEGFERRCVATFSFKRMEYRASMCERQAERAAAKAAKGAKAAERRSPNDPARLLCVEHVTAEGELADRAVASLDESKVAEEARCDGLSCIATSLEDDPADVIAVNKRRWRIEECFRTMKAELKARPACLSRADGIRGHFLTCFVALLVYRLMDERLGHKFTCGELLSTLRGMDVLELSGEGWVPAYARDDVADALHDAFGFRTDYEIVTNRQMGKVLTAAHSAKVRSTKR</sequence>
<dbReference type="InterPro" id="IPR047654">
    <property type="entry name" value="IS1634_transpos"/>
</dbReference>
<dbReference type="EMBL" id="CP072829">
    <property type="protein sequence ID" value="QTU84954.1"/>
    <property type="molecule type" value="Genomic_DNA"/>
</dbReference>
<proteinExistence type="predicted"/>
<reference evidence="2" key="1">
    <citation type="submission" date="2021-04" db="EMBL/GenBank/DDBJ databases">
        <title>Novel species in family Eggerthellaceae.</title>
        <authorList>
            <person name="Zhang G."/>
        </authorList>
    </citation>
    <scope>NUCLEOTIDE SEQUENCE</scope>
    <source>
        <strain evidence="2">Zg-886</strain>
    </source>
</reference>
<dbReference type="GO" id="GO:0004803">
    <property type="term" value="F:transposase activity"/>
    <property type="evidence" value="ECO:0007669"/>
    <property type="project" value="InterPro"/>
</dbReference>
<evidence type="ECO:0000313" key="3">
    <source>
        <dbReference type="Proteomes" id="UP000671910"/>
    </source>
</evidence>